<feature type="compositionally biased region" description="Acidic residues" evidence="1">
    <location>
        <begin position="259"/>
        <end position="269"/>
    </location>
</feature>
<feature type="compositionally biased region" description="Polar residues" evidence="1">
    <location>
        <begin position="49"/>
        <end position="58"/>
    </location>
</feature>
<dbReference type="SUPFAM" id="SSF82185">
    <property type="entry name" value="Histone H3 K4-specific methyltransferase SET7/9 N-terminal domain"/>
    <property type="match status" value="2"/>
</dbReference>
<name>L8HHW6_ACACF</name>
<sequence>MSTQAASGPLTRSSSFHLRCGTSGLFAAAPLRSRLVPCPQRVLVRRMSTESSAPSSERQAAAAGEGGRKVVSRRSPDGVQYQGEVNEAMEADGEGVLIQANGAYHEGHWRNGAPHGWGRSVGADKWTEDDGEWVAGELHGRATQRLRLDANLTATFDGEFERGIRKRGTLRVSDGRVYAGEWTPAGALRCGKYVAPIDGRHRNVMVGEWLEAGVFVGRVSLLRTPPPPASDGPAASASSDQQPHTPAKEEAAEPSAASEEAETEGEVVEVSEGRFDRGLLRHGRRAVTGADGSEVVYEGQFDEHGVLVQGARTQIAAGASSFALLEEGTFRDGCLVKGKQTMEGHGEAEGEWNPETEEFVGTAKSTAGTLEEGTFVRGRLIKGKRTLADGRVLEGEWEAGPQATRFKGRARVGDVEMEGQFEGDHLEGEGKLHDHATGRRIEGHWQKGDLVRGRVLHPDGRVEEGDFHKGKMMRGRILHQSTRRDS</sequence>
<evidence type="ECO:0000256" key="1">
    <source>
        <dbReference type="SAM" id="MobiDB-lite"/>
    </source>
</evidence>
<dbReference type="EMBL" id="KB007805">
    <property type="protein sequence ID" value="ELR25154.1"/>
    <property type="molecule type" value="Genomic_DNA"/>
</dbReference>
<accession>L8HHW6</accession>
<dbReference type="PANTHER" id="PTHR23084:SF263">
    <property type="entry name" value="MORN REPEAT-CONTAINING PROTEIN 1"/>
    <property type="match status" value="1"/>
</dbReference>
<feature type="region of interest" description="Disordered" evidence="1">
    <location>
        <begin position="47"/>
        <end position="80"/>
    </location>
</feature>
<dbReference type="AlphaFoldDB" id="L8HHW6"/>
<feature type="region of interest" description="Disordered" evidence="1">
    <location>
        <begin position="224"/>
        <end position="271"/>
    </location>
</feature>
<keyword evidence="3" id="KW-1185">Reference proteome</keyword>
<dbReference type="RefSeq" id="XP_004367909.1">
    <property type="nucleotide sequence ID" value="XM_004367852.1"/>
</dbReference>
<dbReference type="Proteomes" id="UP000011083">
    <property type="component" value="Unassembled WGS sequence"/>
</dbReference>
<proteinExistence type="predicted"/>
<protein>
    <submittedName>
        <fullName evidence="2">MORN repeatcontaining protein</fullName>
    </submittedName>
</protein>
<dbReference type="PANTHER" id="PTHR23084">
    <property type="entry name" value="PHOSPHATIDYLINOSITOL-4-PHOSPHATE 5-KINASE RELATED"/>
    <property type="match status" value="1"/>
</dbReference>
<dbReference type="VEuPathDB" id="AmoebaDB:ACA1_288750"/>
<dbReference type="GeneID" id="14926197"/>
<evidence type="ECO:0000313" key="2">
    <source>
        <dbReference type="EMBL" id="ELR25154.1"/>
    </source>
</evidence>
<organism evidence="2 3">
    <name type="scientific">Acanthamoeba castellanii (strain ATCC 30010 / Neff)</name>
    <dbReference type="NCBI Taxonomy" id="1257118"/>
    <lineage>
        <taxon>Eukaryota</taxon>
        <taxon>Amoebozoa</taxon>
        <taxon>Discosea</taxon>
        <taxon>Longamoebia</taxon>
        <taxon>Centramoebida</taxon>
        <taxon>Acanthamoebidae</taxon>
        <taxon>Acanthamoeba</taxon>
    </lineage>
</organism>
<feature type="compositionally biased region" description="Low complexity" evidence="1">
    <location>
        <begin position="231"/>
        <end position="243"/>
    </location>
</feature>
<dbReference type="KEGG" id="acan:ACA1_288750"/>
<reference evidence="2 3" key="1">
    <citation type="journal article" date="2013" name="Genome Biol.">
        <title>Genome of Acanthamoeba castellanii highlights extensive lateral gene transfer and early evolution of tyrosine kinase signaling.</title>
        <authorList>
            <person name="Clarke M."/>
            <person name="Lohan A.J."/>
            <person name="Liu B."/>
            <person name="Lagkouvardos I."/>
            <person name="Roy S."/>
            <person name="Zafar N."/>
            <person name="Bertelli C."/>
            <person name="Schilde C."/>
            <person name="Kianianmomeni A."/>
            <person name="Burglin T.R."/>
            <person name="Frech C."/>
            <person name="Turcotte B."/>
            <person name="Kopec K.O."/>
            <person name="Synnott J.M."/>
            <person name="Choo C."/>
            <person name="Paponov I."/>
            <person name="Finkler A."/>
            <person name="Soon Heng Tan C."/>
            <person name="Hutchins A.P."/>
            <person name="Weinmeier T."/>
            <person name="Rattei T."/>
            <person name="Chu J.S."/>
            <person name="Gimenez G."/>
            <person name="Irimia M."/>
            <person name="Rigden D.J."/>
            <person name="Fitzpatrick D.A."/>
            <person name="Lorenzo-Morales J."/>
            <person name="Bateman A."/>
            <person name="Chiu C.H."/>
            <person name="Tang P."/>
            <person name="Hegemann P."/>
            <person name="Fromm H."/>
            <person name="Raoult D."/>
            <person name="Greub G."/>
            <person name="Miranda-Saavedra D."/>
            <person name="Chen N."/>
            <person name="Nash P."/>
            <person name="Ginger M.L."/>
            <person name="Horn M."/>
            <person name="Schaap P."/>
            <person name="Caler L."/>
            <person name="Loftus B."/>
        </authorList>
    </citation>
    <scope>NUCLEOTIDE SEQUENCE [LARGE SCALE GENOMIC DNA]</scope>
    <source>
        <strain evidence="2 3">Neff</strain>
    </source>
</reference>
<evidence type="ECO:0000313" key="3">
    <source>
        <dbReference type="Proteomes" id="UP000011083"/>
    </source>
</evidence>
<dbReference type="Gene3D" id="2.20.110.10">
    <property type="entry name" value="Histone H3 K4-specific methyltransferase SET7/9 N-terminal domain"/>
    <property type="match status" value="1"/>
</dbReference>
<gene>
    <name evidence="2" type="ORF">ACA1_288750</name>
</gene>